<gene>
    <name evidence="2" type="ORF">NDU88_009007</name>
</gene>
<dbReference type="EMBL" id="JANPWB010000010">
    <property type="protein sequence ID" value="KAJ1142694.1"/>
    <property type="molecule type" value="Genomic_DNA"/>
</dbReference>
<dbReference type="Proteomes" id="UP001066276">
    <property type="component" value="Chromosome 6"/>
</dbReference>
<organism evidence="2 3">
    <name type="scientific">Pleurodeles waltl</name>
    <name type="common">Iberian ribbed newt</name>
    <dbReference type="NCBI Taxonomy" id="8319"/>
    <lineage>
        <taxon>Eukaryota</taxon>
        <taxon>Metazoa</taxon>
        <taxon>Chordata</taxon>
        <taxon>Craniata</taxon>
        <taxon>Vertebrata</taxon>
        <taxon>Euteleostomi</taxon>
        <taxon>Amphibia</taxon>
        <taxon>Batrachia</taxon>
        <taxon>Caudata</taxon>
        <taxon>Salamandroidea</taxon>
        <taxon>Salamandridae</taxon>
        <taxon>Pleurodelinae</taxon>
        <taxon>Pleurodeles</taxon>
    </lineage>
</organism>
<name>A0AAV7QQH3_PLEWA</name>
<keyword evidence="3" id="KW-1185">Reference proteome</keyword>
<feature type="region of interest" description="Disordered" evidence="1">
    <location>
        <begin position="23"/>
        <end position="48"/>
    </location>
</feature>
<evidence type="ECO:0000313" key="3">
    <source>
        <dbReference type="Proteomes" id="UP001066276"/>
    </source>
</evidence>
<accession>A0AAV7QQH3</accession>
<dbReference type="AlphaFoldDB" id="A0AAV7QQH3"/>
<evidence type="ECO:0000313" key="2">
    <source>
        <dbReference type="EMBL" id="KAJ1142694.1"/>
    </source>
</evidence>
<comment type="caution">
    <text evidence="2">The sequence shown here is derived from an EMBL/GenBank/DDBJ whole genome shotgun (WGS) entry which is preliminary data.</text>
</comment>
<sequence length="94" mass="10064">MNDTEGTLLVSALSVGPLDKRMPIGGRKEATGKWTAKGKGFTTSNRRRGVSSVQGSMIFVCETTATSVWPVEPTDGVTLSERLVRALLEEPNAL</sequence>
<protein>
    <submittedName>
        <fullName evidence="2">Uncharacterized protein</fullName>
    </submittedName>
</protein>
<proteinExistence type="predicted"/>
<evidence type="ECO:0000256" key="1">
    <source>
        <dbReference type="SAM" id="MobiDB-lite"/>
    </source>
</evidence>
<reference evidence="2" key="1">
    <citation type="journal article" date="2022" name="bioRxiv">
        <title>Sequencing and chromosome-scale assembly of the giantPleurodeles waltlgenome.</title>
        <authorList>
            <person name="Brown T."/>
            <person name="Elewa A."/>
            <person name="Iarovenko S."/>
            <person name="Subramanian E."/>
            <person name="Araus A.J."/>
            <person name="Petzold A."/>
            <person name="Susuki M."/>
            <person name="Suzuki K.-i.T."/>
            <person name="Hayashi T."/>
            <person name="Toyoda A."/>
            <person name="Oliveira C."/>
            <person name="Osipova E."/>
            <person name="Leigh N.D."/>
            <person name="Simon A."/>
            <person name="Yun M.H."/>
        </authorList>
    </citation>
    <scope>NUCLEOTIDE SEQUENCE</scope>
    <source>
        <strain evidence="2">20211129_DDA</strain>
        <tissue evidence="2">Liver</tissue>
    </source>
</reference>